<evidence type="ECO:0000313" key="4">
    <source>
        <dbReference type="Proteomes" id="UP000077013"/>
    </source>
</evidence>
<keyword evidence="1" id="KW-1133">Transmembrane helix</keyword>
<reference evidence="3 4" key="1">
    <citation type="submission" date="2016-02" db="EMBL/GenBank/DDBJ databases">
        <title>Ulvibacter sp. LPB0005, isolated from Thais luteostoma.</title>
        <authorList>
            <person name="Shin S.-K."/>
            <person name="Yi H."/>
        </authorList>
    </citation>
    <scope>NUCLEOTIDE SEQUENCE [LARGE SCALE GENOMIC DNA]</scope>
    <source>
        <strain evidence="3 4">LPB0005</strain>
    </source>
</reference>
<evidence type="ECO:0000259" key="2">
    <source>
        <dbReference type="Pfam" id="PF14258"/>
    </source>
</evidence>
<gene>
    <name evidence="3" type="ORF">ULVI_12770</name>
</gene>
<organism evidence="3 4">
    <name type="scientific">Cochleicola gelatinilyticus</name>
    <dbReference type="NCBI Taxonomy" id="1763537"/>
    <lineage>
        <taxon>Bacteria</taxon>
        <taxon>Pseudomonadati</taxon>
        <taxon>Bacteroidota</taxon>
        <taxon>Flavobacteriia</taxon>
        <taxon>Flavobacteriales</taxon>
        <taxon>Flavobacteriaceae</taxon>
        <taxon>Cochleicola</taxon>
    </lineage>
</organism>
<feature type="domain" description="DUF4350" evidence="2">
    <location>
        <begin position="40"/>
        <end position="227"/>
    </location>
</feature>
<dbReference type="AlphaFoldDB" id="A0A167G9U4"/>
<dbReference type="Pfam" id="PF14258">
    <property type="entry name" value="DUF4350"/>
    <property type="match status" value="1"/>
</dbReference>
<dbReference type="EMBL" id="LRXL01000049">
    <property type="protein sequence ID" value="OAB77367.1"/>
    <property type="molecule type" value="Genomic_DNA"/>
</dbReference>
<dbReference type="RefSeq" id="WP_068593186.1">
    <property type="nucleotide sequence ID" value="NZ_LRXL01000049.1"/>
</dbReference>
<name>A0A167G9U4_9FLAO</name>
<protein>
    <recommendedName>
        <fullName evidence="2">DUF4350 domain-containing protein</fullName>
    </recommendedName>
</protein>
<sequence>MLDKRSRNILVLFGIAILSVFFIEVSRPKPINWNPSFTSEDKIPFGSHIFFEELTALFQDVPIERIEKDPFEFLKQRTYVDNSAYIFINDNLYIDDKQLEELKIYVDAGNTVFISARDFGYVFEDSLNIRTEANYKLIEESLQPTFFNTSEKKKDSVTYKKGVYKSVFTVLDTLKTEALGYFKTDAPTLQELNFIRLPYGKGTFLLHTLPETFSNYYLLHGNETYTAAVASYIKADHIYWDGYLKSGRKVVTSKMRFIFNQKVLTWSYYVLMAGLLLFVIFRGKREQRIIEVVEPLQNTSIEFTKTIGDLYFQHKDYGNIIAKKITYFLETIRSRYYLNTDELDETFIKRLALKSGNNKEETEKLIKQIKYLKEKSLHNEQDLIRLNKLIEDFKL</sequence>
<feature type="transmembrane region" description="Helical" evidence="1">
    <location>
        <begin position="263"/>
        <end position="281"/>
    </location>
</feature>
<keyword evidence="1" id="KW-0812">Transmembrane</keyword>
<dbReference type="STRING" id="1763537.ULVI_12770"/>
<evidence type="ECO:0000313" key="3">
    <source>
        <dbReference type="EMBL" id="OAB77367.1"/>
    </source>
</evidence>
<proteinExistence type="predicted"/>
<keyword evidence="4" id="KW-1185">Reference proteome</keyword>
<dbReference type="OrthoDB" id="1111222at2"/>
<accession>A0A167G9U4</accession>
<comment type="caution">
    <text evidence="3">The sequence shown here is derived from an EMBL/GenBank/DDBJ whole genome shotgun (WGS) entry which is preliminary data.</text>
</comment>
<dbReference type="InterPro" id="IPR025646">
    <property type="entry name" value="DUF4350"/>
</dbReference>
<keyword evidence="1" id="KW-0472">Membrane</keyword>
<dbReference type="Proteomes" id="UP000077013">
    <property type="component" value="Unassembled WGS sequence"/>
</dbReference>
<evidence type="ECO:0000256" key="1">
    <source>
        <dbReference type="SAM" id="Phobius"/>
    </source>
</evidence>